<protein>
    <recommendedName>
        <fullName evidence="5">Lipoprotein</fullName>
    </recommendedName>
</protein>
<feature type="compositionally biased region" description="Basic and acidic residues" evidence="1">
    <location>
        <begin position="595"/>
        <end position="611"/>
    </location>
</feature>
<evidence type="ECO:0000313" key="3">
    <source>
        <dbReference type="EMBL" id="MDC0679401.1"/>
    </source>
</evidence>
<feature type="signal peptide" evidence="2">
    <location>
        <begin position="1"/>
        <end position="28"/>
    </location>
</feature>
<feature type="region of interest" description="Disordered" evidence="1">
    <location>
        <begin position="38"/>
        <end position="57"/>
    </location>
</feature>
<feature type="chain" id="PRO_5047057794" description="Lipoprotein" evidence="2">
    <location>
        <begin position="29"/>
        <end position="651"/>
    </location>
</feature>
<organism evidence="3 4">
    <name type="scientific">Sorangium atrum</name>
    <dbReference type="NCBI Taxonomy" id="2995308"/>
    <lineage>
        <taxon>Bacteria</taxon>
        <taxon>Pseudomonadati</taxon>
        <taxon>Myxococcota</taxon>
        <taxon>Polyangia</taxon>
        <taxon>Polyangiales</taxon>
        <taxon>Polyangiaceae</taxon>
        <taxon>Sorangium</taxon>
    </lineage>
</organism>
<evidence type="ECO:0008006" key="5">
    <source>
        <dbReference type="Google" id="ProtNLM"/>
    </source>
</evidence>
<dbReference type="EMBL" id="JAQNDK010000002">
    <property type="protein sequence ID" value="MDC0679401.1"/>
    <property type="molecule type" value="Genomic_DNA"/>
</dbReference>
<sequence length="651" mass="69684">MTHFSLALSSRRGAALRGASLVLLAALAACGDDGGGGGSGAAGGAGSSGEGGGGGGAVITEPNRFRLRIDDAEVPSVVLELDKQKALQVFGEDGAKQITILDVDTTELLRNALEQIQDACGTSWRNNSADPGHNCSLTELGRSFGPEWRTSPEFALVRLLSMTPANAVVTGTRLEDLRNFFEENPGSFVFDFADVLADTVNVDLSVEPPPSTARNRTAPLVPMDKLISALQRQLLGTHPAIPAADGVRMPVTLYEALFDLQPLSQKLGPSGDHPGVLVPDDEEFTTRSDVLLPDFQMRVVAESGLRRVAGVDLSKGGGDMFLRDGDAPLQFDFNDPDKLQINGIAPAPIVDLRISLREFPSAVPPCDGDMNPDCKTNSPDTPVGTDHIWSVPPYLLESIVGTAGYLTHRDRVPYSGCYWRAGGTCRLGVNIGQGGNPPGWSVFLGNISFPPDPPPEVPGPQFFWELLADVAQVAIHDPTGDGSPEIPEGAAQPVFALHNVGIGLTADEIVADLRPTLQSQAKQIADIILGRYWVNNDGLDFFYGRGAPDGAPTLFFVAEDDLRPSDQSSEAPRAYTYERPGFFTSPDLSEASKVSSKELDGVDDTTHEKYRLPPGETTLYMKDDEGAVYEVRFYVPESDDPVEITADVEKL</sequence>
<dbReference type="RefSeq" id="WP_272096377.1">
    <property type="nucleotide sequence ID" value="NZ_JAQNDK010000002.1"/>
</dbReference>
<accession>A0ABT5C2J7</accession>
<reference evidence="3 4" key="1">
    <citation type="submission" date="2023-01" db="EMBL/GenBank/DDBJ databases">
        <title>Minimal conservation of predation-associated metabolite biosynthetic gene clusters underscores biosynthetic potential of Myxococcota including descriptions for ten novel species: Archangium lansinium sp. nov., Myxococcus landrumus sp. nov., Nannocystis bai.</title>
        <authorList>
            <person name="Ahearne A."/>
            <person name="Stevens C."/>
            <person name="Dowd S."/>
        </authorList>
    </citation>
    <scope>NUCLEOTIDE SEQUENCE [LARGE SCALE GENOMIC DNA]</scope>
    <source>
        <strain evidence="3 4">WIWO2</strain>
    </source>
</reference>
<keyword evidence="4" id="KW-1185">Reference proteome</keyword>
<evidence type="ECO:0000313" key="4">
    <source>
        <dbReference type="Proteomes" id="UP001217485"/>
    </source>
</evidence>
<keyword evidence="2" id="KW-0732">Signal</keyword>
<feature type="region of interest" description="Disordered" evidence="1">
    <location>
        <begin position="586"/>
        <end position="617"/>
    </location>
</feature>
<evidence type="ECO:0000256" key="1">
    <source>
        <dbReference type="SAM" id="MobiDB-lite"/>
    </source>
</evidence>
<gene>
    <name evidence="3" type="ORF">POL72_16775</name>
</gene>
<comment type="caution">
    <text evidence="3">The sequence shown here is derived from an EMBL/GenBank/DDBJ whole genome shotgun (WGS) entry which is preliminary data.</text>
</comment>
<proteinExistence type="predicted"/>
<evidence type="ECO:0000256" key="2">
    <source>
        <dbReference type="SAM" id="SignalP"/>
    </source>
</evidence>
<name>A0ABT5C2J7_9BACT</name>
<dbReference type="Proteomes" id="UP001217485">
    <property type="component" value="Unassembled WGS sequence"/>
</dbReference>